<sequence>MSLEMGTFHVEKVILDNKTFLEQRTLYINPRELEELLLKDPALAKVKIEIVGPGENARIIHIMDAVEPRIKIKGGDVVYPGIEAPVYRGGSGTTYRLDGVAVITSCLIPLRKAGGLYIAREGILDMAGPNAPLTPFSETWNVVPVITVQSGLDEETYEKALRNAGVIAARYLGEVMRELTPDSLQLYSTDEKNPDLPNVIYINQLESCGLYGRNYLYGMSFDDLLPTMIHPNELMDGAIVNALHSHTAVQTPTYYQTNNPIVEELYKRHGKSWNFNGVIVCRGHFEDIDSKYRCANLVAGMAQMMQAQGVIATWECGGNTFMETMLYLKECEQMGIKTVLVTYEHGGADGRDNPLFYFEPEVNSIVSTGSLDRAIHYPPVDRVVGGDMIRLYPEEGGVLYPAHQALDLNYRLESWCSCNNVGIVNTSCDEF</sequence>
<keyword evidence="2" id="KW-1185">Reference proteome</keyword>
<evidence type="ECO:0000313" key="2">
    <source>
        <dbReference type="Proteomes" id="UP001524944"/>
    </source>
</evidence>
<dbReference type="RefSeq" id="WP_089608589.1">
    <property type="nucleotide sequence ID" value="NZ_CP022121.1"/>
</dbReference>
<reference evidence="1 2" key="1">
    <citation type="submission" date="2022-08" db="EMBL/GenBank/DDBJ databases">
        <title>Proteogenomics of the novel Dehalobacterium formicoaceticum strain EZ94 highlights a key role of methyltransferases during anaerobic dichloromethane degradation.</title>
        <authorList>
            <person name="Wasmund K."/>
        </authorList>
    </citation>
    <scope>NUCLEOTIDE SEQUENCE [LARGE SCALE GENOMIC DNA]</scope>
    <source>
        <strain evidence="1 2">EZ94</strain>
    </source>
</reference>
<dbReference type="EMBL" id="JANPWE010000002">
    <property type="protein sequence ID" value="MCR6544963.1"/>
    <property type="molecule type" value="Genomic_DNA"/>
</dbReference>
<protein>
    <submittedName>
        <fullName evidence="1">Glycine/sarcosine/betaine reductase component B subunit</fullName>
    </submittedName>
</protein>
<gene>
    <name evidence="1" type="ORF">NVS47_05420</name>
</gene>
<proteinExistence type="predicted"/>
<comment type="caution">
    <text evidence="1">The sequence shown here is derived from an EMBL/GenBank/DDBJ whole genome shotgun (WGS) entry which is preliminary data.</text>
</comment>
<organism evidence="1 2">
    <name type="scientific">Dehalobacterium formicoaceticum</name>
    <dbReference type="NCBI Taxonomy" id="51515"/>
    <lineage>
        <taxon>Bacteria</taxon>
        <taxon>Bacillati</taxon>
        <taxon>Bacillota</taxon>
        <taxon>Clostridia</taxon>
        <taxon>Eubacteriales</taxon>
        <taxon>Peptococcaceae</taxon>
        <taxon>Dehalobacterium</taxon>
    </lineage>
</organism>
<evidence type="ECO:0000313" key="1">
    <source>
        <dbReference type="EMBL" id="MCR6544963.1"/>
    </source>
</evidence>
<dbReference type="InterPro" id="IPR015417">
    <property type="entry name" value="Gly_reductase_pB_sua/b"/>
</dbReference>
<dbReference type="Proteomes" id="UP001524944">
    <property type="component" value="Unassembled WGS sequence"/>
</dbReference>
<name>A0ABT1Y271_9FIRM</name>
<dbReference type="Pfam" id="PF09338">
    <property type="entry name" value="Gly_reductase"/>
    <property type="match status" value="1"/>
</dbReference>
<accession>A0ABT1Y271</accession>